<dbReference type="GO" id="GO:0030170">
    <property type="term" value="F:pyridoxal phosphate binding"/>
    <property type="evidence" value="ECO:0007669"/>
    <property type="project" value="InterPro"/>
</dbReference>
<keyword evidence="3" id="KW-0663">Pyridoxal phosphate</keyword>
<evidence type="ECO:0000256" key="1">
    <source>
        <dbReference type="ARBA" id="ARBA00001933"/>
    </source>
</evidence>
<keyword evidence="4 7" id="KW-0456">Lyase</keyword>
<dbReference type="InterPro" id="IPR004839">
    <property type="entry name" value="Aminotransferase_I/II_large"/>
</dbReference>
<dbReference type="Gene3D" id="3.40.640.10">
    <property type="entry name" value="Type I PLP-dependent aspartate aminotransferase-like (Major domain)"/>
    <property type="match status" value="1"/>
</dbReference>
<comment type="cofactor">
    <cofactor evidence="1">
        <name>pyridoxal 5'-phosphate</name>
        <dbReference type="ChEBI" id="CHEBI:597326"/>
    </cofactor>
</comment>
<feature type="domain" description="Aminotransferase class I/classII large" evidence="6">
    <location>
        <begin position="56"/>
        <end position="387"/>
    </location>
</feature>
<name>A0A6I2GDH1_9LACT</name>
<comment type="caution">
    <text evidence="7">The sequence shown here is derived from an EMBL/GenBank/DDBJ whole genome shotgun (WGS) entry which is preliminary data.</text>
</comment>
<reference evidence="7 8" key="1">
    <citation type="submission" date="2019-11" db="EMBL/GenBank/DDBJ databases">
        <title>Characterisation of Fundicoccus ignavus gen. nov. sp. nov., a novel genus of the family Aerococcaceae isolated from bulk tank milk.</title>
        <authorList>
            <person name="Siebert A."/>
            <person name="Huptas C."/>
            <person name="Wenning M."/>
            <person name="Scherer S."/>
            <person name="Doll E.V."/>
        </authorList>
    </citation>
    <scope>NUCLEOTIDE SEQUENCE [LARGE SCALE GENOMIC DNA]</scope>
    <source>
        <strain evidence="7 8">WS4759</strain>
    </source>
</reference>
<dbReference type="PANTHER" id="PTHR43525">
    <property type="entry name" value="PROTEIN MALY"/>
    <property type="match status" value="1"/>
</dbReference>
<evidence type="ECO:0000259" key="6">
    <source>
        <dbReference type="Pfam" id="PF00155"/>
    </source>
</evidence>
<dbReference type="RefSeq" id="WP_153863424.1">
    <property type="nucleotide sequence ID" value="NZ_WJQS01000004.1"/>
</dbReference>
<evidence type="ECO:0000313" key="8">
    <source>
        <dbReference type="Proteomes" id="UP000430975"/>
    </source>
</evidence>
<dbReference type="InterPro" id="IPR015424">
    <property type="entry name" value="PyrdxlP-dep_Trfase"/>
</dbReference>
<evidence type="ECO:0000256" key="3">
    <source>
        <dbReference type="ARBA" id="ARBA00022898"/>
    </source>
</evidence>
<dbReference type="InterPro" id="IPR015422">
    <property type="entry name" value="PyrdxlP-dep_Trfase_small"/>
</dbReference>
<evidence type="ECO:0000313" key="7">
    <source>
        <dbReference type="EMBL" id="MRI85316.1"/>
    </source>
</evidence>
<dbReference type="InterPro" id="IPR051798">
    <property type="entry name" value="Class-II_PLP-Dep_Aminotrans"/>
</dbReference>
<evidence type="ECO:0000256" key="5">
    <source>
        <dbReference type="ARBA" id="ARBA00037974"/>
    </source>
</evidence>
<dbReference type="EMBL" id="WJQS01000004">
    <property type="protein sequence ID" value="MRI85316.1"/>
    <property type="molecule type" value="Genomic_DNA"/>
</dbReference>
<organism evidence="7 8">
    <name type="scientific">Fundicoccus ignavus</name>
    <dbReference type="NCBI Taxonomy" id="2664442"/>
    <lineage>
        <taxon>Bacteria</taxon>
        <taxon>Bacillati</taxon>
        <taxon>Bacillota</taxon>
        <taxon>Bacilli</taxon>
        <taxon>Lactobacillales</taxon>
        <taxon>Aerococcaceae</taxon>
        <taxon>Fundicoccus</taxon>
    </lineage>
</organism>
<evidence type="ECO:0000256" key="2">
    <source>
        <dbReference type="ARBA" id="ARBA00012224"/>
    </source>
</evidence>
<dbReference type="Pfam" id="PF00155">
    <property type="entry name" value="Aminotran_1_2"/>
    <property type="match status" value="1"/>
</dbReference>
<dbReference type="EC" id="4.4.1.13" evidence="2"/>
<dbReference type="InterPro" id="IPR027619">
    <property type="entry name" value="C-S_lyase_PatB-like"/>
</dbReference>
<dbReference type="GO" id="GO:0047804">
    <property type="term" value="F:cysteine-S-conjugate beta-lyase activity"/>
    <property type="evidence" value="ECO:0007669"/>
    <property type="project" value="UniProtKB-EC"/>
</dbReference>
<dbReference type="PANTHER" id="PTHR43525:SF1">
    <property type="entry name" value="PROTEIN MALY"/>
    <property type="match status" value="1"/>
</dbReference>
<protein>
    <recommendedName>
        <fullName evidence="2">cysteine-S-conjugate beta-lyase</fullName>
        <ecNumber evidence="2">4.4.1.13</ecNumber>
    </recommendedName>
</protein>
<comment type="similarity">
    <text evidence="5">Belongs to the class-II pyridoxal-phosphate-dependent aminotransferase family. MalY/PatB cystathionine beta-lyase subfamily.</text>
</comment>
<sequence>MDQATFIERYYTERTGTNSLKWDLVEERFESRDLLPLWVADMDFKVADAITAEFKKRIDHSVYGYTFVPESYYEAYNQWMTTRFNFPIEKDWLRFTPGIVQALYYFMHIYTEPADAVAILTPVYYPFHNAVKDTGRKLVTVELINEANEFSIDFKAFEQAIIDQEVKVFIHCSPHNPAGRVWTEAELIRLFDICQKYDVLVISDEIHQDFTYGDVRHIPSATVANGQYRDMIITANSASKSFNLAALAHSNIVITNPVLRELYDQFAKTMIQTEANLFGVMATEAAYRDGAEWLETVKTIIFNNYETAKAKLTESLPNVTISPLQGTYLMFINLNPVLKGHNIVEFMQTRCGVAVDYGEWFGEGYEGYIRLNLATKPELVDQAIDAIIREAKKI</sequence>
<proteinExistence type="inferred from homology"/>
<dbReference type="AlphaFoldDB" id="A0A6I2GDH1"/>
<dbReference type="Gene3D" id="3.90.1150.10">
    <property type="entry name" value="Aspartate Aminotransferase, domain 1"/>
    <property type="match status" value="1"/>
</dbReference>
<dbReference type="InterPro" id="IPR015421">
    <property type="entry name" value="PyrdxlP-dep_Trfase_major"/>
</dbReference>
<gene>
    <name evidence="7" type="ORF">GIY09_05425</name>
</gene>
<dbReference type="SUPFAM" id="SSF53383">
    <property type="entry name" value="PLP-dependent transferases"/>
    <property type="match status" value="1"/>
</dbReference>
<dbReference type="NCBIfam" id="TIGR04350">
    <property type="entry name" value="C_S_lyase_PatB"/>
    <property type="match status" value="1"/>
</dbReference>
<dbReference type="CDD" id="cd00609">
    <property type="entry name" value="AAT_like"/>
    <property type="match status" value="1"/>
</dbReference>
<evidence type="ECO:0000256" key="4">
    <source>
        <dbReference type="ARBA" id="ARBA00023239"/>
    </source>
</evidence>
<accession>A0A6I2GDH1</accession>
<dbReference type="Proteomes" id="UP000430975">
    <property type="component" value="Unassembled WGS sequence"/>
</dbReference>
<keyword evidence="8" id="KW-1185">Reference proteome</keyword>